<accession>A0A5B7ZUY2</accession>
<organism evidence="1 2">
    <name type="scientific">Hymenobacter jejuensis</name>
    <dbReference type="NCBI Taxonomy" id="2502781"/>
    <lineage>
        <taxon>Bacteria</taxon>
        <taxon>Pseudomonadati</taxon>
        <taxon>Bacteroidota</taxon>
        <taxon>Cytophagia</taxon>
        <taxon>Cytophagales</taxon>
        <taxon>Hymenobacteraceae</taxon>
        <taxon>Hymenobacter</taxon>
    </lineage>
</organism>
<dbReference type="EMBL" id="CP040896">
    <property type="protein sequence ID" value="QDA58788.1"/>
    <property type="molecule type" value="Genomic_DNA"/>
</dbReference>
<dbReference type="KEGG" id="hyj:FHG12_01125"/>
<sequence length="85" mass="9901">MEHNPAAAKHNSFYKGFHILIFEEYGAEDDQYRSHAYVYDGQEREMLYEDDDVQMPLADIVAGIHGRIDAFLALPLEQQQHPYVM</sequence>
<reference evidence="1 2" key="1">
    <citation type="submission" date="2019-06" db="EMBL/GenBank/DDBJ databases">
        <authorList>
            <person name="Srinivasan S."/>
        </authorList>
    </citation>
    <scope>NUCLEOTIDE SEQUENCE [LARGE SCALE GENOMIC DNA]</scope>
    <source>
        <strain evidence="1 2">17J68-5</strain>
    </source>
</reference>
<evidence type="ECO:0000313" key="1">
    <source>
        <dbReference type="EMBL" id="QDA58788.1"/>
    </source>
</evidence>
<evidence type="ECO:0000313" key="2">
    <source>
        <dbReference type="Proteomes" id="UP000305398"/>
    </source>
</evidence>
<gene>
    <name evidence="1" type="ORF">FHG12_01125</name>
</gene>
<proteinExistence type="predicted"/>
<dbReference type="RefSeq" id="WP_139513763.1">
    <property type="nucleotide sequence ID" value="NZ_CP040896.1"/>
</dbReference>
<keyword evidence="2" id="KW-1185">Reference proteome</keyword>
<dbReference type="Proteomes" id="UP000305398">
    <property type="component" value="Chromosome"/>
</dbReference>
<protein>
    <submittedName>
        <fullName evidence="1">Uncharacterized protein</fullName>
    </submittedName>
</protein>
<dbReference type="AlphaFoldDB" id="A0A5B7ZUY2"/>
<name>A0A5B7ZUY2_9BACT</name>